<gene>
    <name evidence="3" type="ORF">DFR64_2222</name>
</gene>
<name>A0A347ZVJ2_9CHLR</name>
<dbReference type="PROSITE" id="PS51257">
    <property type="entry name" value="PROKAR_LIPOPROTEIN"/>
    <property type="match status" value="1"/>
</dbReference>
<feature type="chain" id="PRO_5030063660" evidence="2">
    <location>
        <begin position="29"/>
        <end position="310"/>
    </location>
</feature>
<evidence type="ECO:0000256" key="1">
    <source>
        <dbReference type="SAM" id="MobiDB-lite"/>
    </source>
</evidence>
<dbReference type="RefSeq" id="WP_116225499.1">
    <property type="nucleotide sequence ID" value="NZ_AP018437.1"/>
</dbReference>
<keyword evidence="2" id="KW-0732">Signal</keyword>
<evidence type="ECO:0000313" key="4">
    <source>
        <dbReference type="Proteomes" id="UP000256388"/>
    </source>
</evidence>
<dbReference type="OrthoDB" id="164037at2"/>
<sequence length="310" mass="33929">MSKKLALFSILIASLLVGCSVVPQFKQAREDYLETRVVEILSEMPTAEAQPTEKVIAETEVAATEEPVAEPTEEVTAEPTTETTEEATAEVTATEEATEEVSAESKGMTESYDPKVYLGDSDWEDKMTTVGSWPLGTDLSSATYENETLMITALSDKFSWRIASTGALGDAYIEATIKVGECSGADSYGIIFRVPENTGYNRGYLYGIDCKGKYSLRSWDGMTGASGVMTYLQEPTESSLIKTGSNQTNRLGIMAVGDRLVMYANGEKLGEVKDNMYSTGFFGIYLKRDKTADLTIYVDDVGYWKNPTIK</sequence>
<dbReference type="EMBL" id="QUMS01000003">
    <property type="protein sequence ID" value="REG07020.1"/>
    <property type="molecule type" value="Genomic_DNA"/>
</dbReference>
<evidence type="ECO:0000313" key="3">
    <source>
        <dbReference type="EMBL" id="REG07020.1"/>
    </source>
</evidence>
<evidence type="ECO:0000256" key="2">
    <source>
        <dbReference type="SAM" id="SignalP"/>
    </source>
</evidence>
<reference evidence="3 4" key="1">
    <citation type="submission" date="2018-08" db="EMBL/GenBank/DDBJ databases">
        <title>Genomic Encyclopedia of Type Strains, Phase IV (KMG-IV): sequencing the most valuable type-strain genomes for metagenomic binning, comparative biology and taxonomic classification.</title>
        <authorList>
            <person name="Goeker M."/>
        </authorList>
    </citation>
    <scope>NUCLEOTIDE SEQUENCE [LARGE SCALE GENOMIC DNA]</scope>
    <source>
        <strain evidence="3 4">DSM 23923</strain>
    </source>
</reference>
<organism evidence="3 4">
    <name type="scientific">Pelolinea submarina</name>
    <dbReference type="NCBI Taxonomy" id="913107"/>
    <lineage>
        <taxon>Bacteria</taxon>
        <taxon>Bacillati</taxon>
        <taxon>Chloroflexota</taxon>
        <taxon>Anaerolineae</taxon>
        <taxon>Anaerolineales</taxon>
        <taxon>Anaerolineaceae</taxon>
        <taxon>Pelolinea</taxon>
    </lineage>
</organism>
<proteinExistence type="predicted"/>
<feature type="compositionally biased region" description="Acidic residues" evidence="1">
    <location>
        <begin position="67"/>
        <end position="76"/>
    </location>
</feature>
<dbReference type="AlphaFoldDB" id="A0A347ZVJ2"/>
<accession>A0A347ZVJ2</accession>
<protein>
    <submittedName>
        <fullName evidence="3">Uncharacterized protein DUF1080</fullName>
    </submittedName>
</protein>
<dbReference type="Gene3D" id="2.60.120.560">
    <property type="entry name" value="Exo-inulinase, domain 1"/>
    <property type="match status" value="1"/>
</dbReference>
<keyword evidence="4" id="KW-1185">Reference proteome</keyword>
<dbReference type="Proteomes" id="UP000256388">
    <property type="component" value="Unassembled WGS sequence"/>
</dbReference>
<comment type="caution">
    <text evidence="3">The sequence shown here is derived from an EMBL/GenBank/DDBJ whole genome shotgun (WGS) entry which is preliminary data.</text>
</comment>
<feature type="region of interest" description="Disordered" evidence="1">
    <location>
        <begin position="63"/>
        <end position="107"/>
    </location>
</feature>
<feature type="signal peptide" evidence="2">
    <location>
        <begin position="1"/>
        <end position="28"/>
    </location>
</feature>